<feature type="compositionally biased region" description="Polar residues" evidence="1">
    <location>
        <begin position="45"/>
        <end position="83"/>
    </location>
</feature>
<evidence type="ECO:0008006" key="4">
    <source>
        <dbReference type="Google" id="ProtNLM"/>
    </source>
</evidence>
<dbReference type="OMA" id="GINNNMR"/>
<comment type="caution">
    <text evidence="2">The sequence shown here is derived from an EMBL/GenBank/DDBJ whole genome shotgun (WGS) entry which is preliminary data.</text>
</comment>
<evidence type="ECO:0000256" key="1">
    <source>
        <dbReference type="SAM" id="MobiDB-lite"/>
    </source>
</evidence>
<dbReference type="GO" id="GO:0003712">
    <property type="term" value="F:transcription coregulator activity"/>
    <property type="evidence" value="ECO:0000318"/>
    <property type="project" value="GO_Central"/>
</dbReference>
<dbReference type="STRING" id="29655.A0A0K9P1I2"/>
<feature type="region of interest" description="Disordered" evidence="1">
    <location>
        <begin position="96"/>
        <end position="156"/>
    </location>
</feature>
<dbReference type="GO" id="GO:0005667">
    <property type="term" value="C:transcription regulator complex"/>
    <property type="evidence" value="ECO:0000318"/>
    <property type="project" value="GO_Central"/>
</dbReference>
<keyword evidence="3" id="KW-1185">Reference proteome</keyword>
<reference evidence="3" key="1">
    <citation type="journal article" date="2016" name="Nature">
        <title>The genome of the seagrass Zostera marina reveals angiosperm adaptation to the sea.</title>
        <authorList>
            <person name="Olsen J.L."/>
            <person name="Rouze P."/>
            <person name="Verhelst B."/>
            <person name="Lin Y.-C."/>
            <person name="Bayer T."/>
            <person name="Collen J."/>
            <person name="Dattolo E."/>
            <person name="De Paoli E."/>
            <person name="Dittami S."/>
            <person name="Maumus F."/>
            <person name="Michel G."/>
            <person name="Kersting A."/>
            <person name="Lauritano C."/>
            <person name="Lohaus R."/>
            <person name="Toepel M."/>
            <person name="Tonon T."/>
            <person name="Vanneste K."/>
            <person name="Amirebrahimi M."/>
            <person name="Brakel J."/>
            <person name="Bostroem C."/>
            <person name="Chovatia M."/>
            <person name="Grimwood J."/>
            <person name="Jenkins J.W."/>
            <person name="Jueterbock A."/>
            <person name="Mraz A."/>
            <person name="Stam W.T."/>
            <person name="Tice H."/>
            <person name="Bornberg-Bauer E."/>
            <person name="Green P.J."/>
            <person name="Pearson G.A."/>
            <person name="Procaccini G."/>
            <person name="Duarte C.M."/>
            <person name="Schmutz J."/>
            <person name="Reusch T.B.H."/>
            <person name="Van de Peer Y."/>
        </authorList>
    </citation>
    <scope>NUCLEOTIDE SEQUENCE [LARGE SCALE GENOMIC DNA]</scope>
    <source>
        <strain evidence="3">cv. Finnish</strain>
    </source>
</reference>
<dbReference type="Pfam" id="PF01803">
    <property type="entry name" value="LIM_bind"/>
    <property type="match status" value="1"/>
</dbReference>
<dbReference type="EMBL" id="LFYR01001305">
    <property type="protein sequence ID" value="KMZ62834.1"/>
    <property type="molecule type" value="Genomic_DNA"/>
</dbReference>
<dbReference type="AlphaFoldDB" id="A0A0K9P1I2"/>
<feature type="compositionally biased region" description="Low complexity" evidence="1">
    <location>
        <begin position="205"/>
        <end position="221"/>
    </location>
</feature>
<dbReference type="GO" id="GO:0045944">
    <property type="term" value="P:positive regulation of transcription by RNA polymerase II"/>
    <property type="evidence" value="ECO:0000318"/>
    <property type="project" value="GO_Central"/>
</dbReference>
<proteinExistence type="predicted"/>
<dbReference type="Proteomes" id="UP000036987">
    <property type="component" value="Unassembled WGS sequence"/>
</dbReference>
<feature type="compositionally biased region" description="Polar residues" evidence="1">
    <location>
        <begin position="96"/>
        <end position="116"/>
    </location>
</feature>
<dbReference type="GO" id="GO:0005634">
    <property type="term" value="C:nucleus"/>
    <property type="evidence" value="ECO:0000318"/>
    <property type="project" value="GO_Central"/>
</dbReference>
<protein>
    <recommendedName>
        <fullName evidence="4">Transcriptional regulator SLK2</fullName>
    </recommendedName>
</protein>
<dbReference type="InterPro" id="IPR029005">
    <property type="entry name" value="LIM-bd/SEUSS"/>
</dbReference>
<dbReference type="GO" id="GO:0000122">
    <property type="term" value="P:negative regulation of transcription by RNA polymerase II"/>
    <property type="evidence" value="ECO:0000318"/>
    <property type="project" value="GO_Central"/>
</dbReference>
<organism evidence="2 3">
    <name type="scientific">Zostera marina</name>
    <name type="common">Eelgrass</name>
    <dbReference type="NCBI Taxonomy" id="29655"/>
    <lineage>
        <taxon>Eukaryota</taxon>
        <taxon>Viridiplantae</taxon>
        <taxon>Streptophyta</taxon>
        <taxon>Embryophyta</taxon>
        <taxon>Tracheophyta</taxon>
        <taxon>Spermatophyta</taxon>
        <taxon>Magnoliopsida</taxon>
        <taxon>Liliopsida</taxon>
        <taxon>Zosteraceae</taxon>
        <taxon>Zostera</taxon>
    </lineage>
</organism>
<evidence type="ECO:0000313" key="2">
    <source>
        <dbReference type="EMBL" id="KMZ62834.1"/>
    </source>
</evidence>
<dbReference type="PANTHER" id="PTHR10378">
    <property type="entry name" value="LIM DOMAIN-BINDING PROTEIN"/>
    <property type="match status" value="1"/>
</dbReference>
<feature type="region of interest" description="Disordered" evidence="1">
    <location>
        <begin position="205"/>
        <end position="230"/>
    </location>
</feature>
<name>A0A0K9P1I2_ZOSMR</name>
<feature type="region of interest" description="Disordered" evidence="1">
    <location>
        <begin position="45"/>
        <end position="84"/>
    </location>
</feature>
<accession>A0A0K9P1I2</accession>
<sequence>MAGGGRGVLKHSCSASGIFFQGDVQNQTSTNSSLSNIVPTSGEINHGVLSSTGNSSGPSVGASSMVTDGNSPLSGGPQFNTDSYLHLPASPLSFTSNTISGSSAPDGSSMIQQSPFEDQIRKRGVSSATSLPALQDSGKLLQPRKKPNLNIREDDISHTQISQKLLQRQEHSQMQRQHSPQMQTLMQQKILQQKYQQQMLQSLPPMQRAQLQRQQQQVMLQGPNKNQPSDDSIIGICARRHMQYLYHQRHRPRDNNIHYWRKFVAEYFAPRSRKKLCLSSYDNAGNQSLGVFPQTAKDAWQCDICGSKSGNGFEASFEAIPRLSKIKFDSGIVDDLLFLDKPHGCRFASGIMLLEYKKVTQKSIYDHLHIVREGQLRIIFTPDLKILSWEFCARRHEEFLPRRLLAPQVNQLMQVAHKYQNASNENESDGLSPQDLITNCNMFLTAGQQIARNLGMHSVNDLGYPKRLIRCLQISEVVNSMTDVIDFTQERKTGPIESLKILSQNAAAILRNQKMQMSDHFLKPRDFSNYQNTIRTDCLSPINSSPISHLNRAQSVPGFLNSSPQISKIATNNYQTLMKSNSMNLISSGLQLENVNGMCRSQNQATIPLNPSLRNNSVNALLAAPITQSMSIKFPEQYNPSSFQITQNHQQYMIQQMLQEMNNNQGMQQQSFGIPNTDSIAGKEAFGGVLCAGESPLQPGAGSMGNVIQFTSRPSLPNDSASLLSNGSNSFQSVPSYSNVVGNNNFQMKPEMPQNFQFKQEIFPSFQVKHEMHHSFNAAPNLDDIADFTDWDFK</sequence>
<dbReference type="OrthoDB" id="774557at2759"/>
<evidence type="ECO:0000313" key="3">
    <source>
        <dbReference type="Proteomes" id="UP000036987"/>
    </source>
</evidence>
<gene>
    <name evidence="2" type="ORF">ZOSMA_43G00140</name>
</gene>